<dbReference type="InParanoid" id="A0A132B4F5"/>
<proteinExistence type="predicted"/>
<reference evidence="1 2" key="1">
    <citation type="submission" date="2015-10" db="EMBL/GenBank/DDBJ databases">
        <title>Full genome of DAOMC 229536 Phialocephala scopiformis, a fungal endophyte of spruce producing the potent anti-insectan compound rugulosin.</title>
        <authorList>
            <consortium name="DOE Joint Genome Institute"/>
            <person name="Walker A.K."/>
            <person name="Frasz S.L."/>
            <person name="Seifert K.A."/>
            <person name="Miller J.D."/>
            <person name="Mondo S.J."/>
            <person name="Labutti K."/>
            <person name="Lipzen A."/>
            <person name="Dockter R."/>
            <person name="Kennedy M."/>
            <person name="Grigoriev I.V."/>
            <person name="Spatafora J.W."/>
        </authorList>
    </citation>
    <scope>NUCLEOTIDE SEQUENCE [LARGE SCALE GENOMIC DNA]</scope>
    <source>
        <strain evidence="1 2">CBS 120377</strain>
    </source>
</reference>
<organism evidence="1 2">
    <name type="scientific">Mollisia scopiformis</name>
    <name type="common">Conifer needle endophyte fungus</name>
    <name type="synonym">Phialocephala scopiformis</name>
    <dbReference type="NCBI Taxonomy" id="149040"/>
    <lineage>
        <taxon>Eukaryota</taxon>
        <taxon>Fungi</taxon>
        <taxon>Dikarya</taxon>
        <taxon>Ascomycota</taxon>
        <taxon>Pezizomycotina</taxon>
        <taxon>Leotiomycetes</taxon>
        <taxon>Helotiales</taxon>
        <taxon>Mollisiaceae</taxon>
        <taxon>Mollisia</taxon>
    </lineage>
</organism>
<dbReference type="KEGG" id="psco:LY89DRAFT_362203"/>
<gene>
    <name evidence="1" type="ORF">LY89DRAFT_362203</name>
</gene>
<dbReference type="Proteomes" id="UP000070700">
    <property type="component" value="Unassembled WGS sequence"/>
</dbReference>
<dbReference type="EMBL" id="KQ947440">
    <property type="protein sequence ID" value="KUJ07305.1"/>
    <property type="molecule type" value="Genomic_DNA"/>
</dbReference>
<evidence type="ECO:0000313" key="2">
    <source>
        <dbReference type="Proteomes" id="UP000070700"/>
    </source>
</evidence>
<dbReference type="RefSeq" id="XP_018061660.1">
    <property type="nucleotide sequence ID" value="XM_018207005.1"/>
</dbReference>
<keyword evidence="2" id="KW-1185">Reference proteome</keyword>
<dbReference type="AlphaFoldDB" id="A0A132B4F5"/>
<dbReference type="GeneID" id="28816731"/>
<protein>
    <submittedName>
        <fullName evidence="1">Uncharacterized protein</fullName>
    </submittedName>
</protein>
<sequence>MISEDFEFWVRLALVRPFNHLMNGRLVQLYDRFLSIHPSIHLMFPPLLRQPTSLQLQSSFLPYLDFCLFQINIYLSIEMDAHFPNDIPYPQPVCSAAESMAPIPCYSSSLPPPQENMTIRCASPTEVLLPLTREHVSFVNNPNMWLYRLGRSFAFQDDKRSNRRCQRRARFAWPTILTVVEGVRVCSMIFLFTCSSPI</sequence>
<name>A0A132B4F5_MOLSC</name>
<accession>A0A132B4F5</accession>
<evidence type="ECO:0000313" key="1">
    <source>
        <dbReference type="EMBL" id="KUJ07305.1"/>
    </source>
</evidence>